<gene>
    <name evidence="4" type="ORF">ABS772_23150</name>
</gene>
<dbReference type="Proteomes" id="UP001480955">
    <property type="component" value="Unassembled WGS sequence"/>
</dbReference>
<sequence length="2353" mass="228398">MGTSGPYRDARYQLASDIDATGTAAWNGGAGFAPVGSRSAPFTGSLDGAGRTITGLTIARPGQDNVGLIGFLGSGGRVSGLGLVGGSVSGANYVGSLVGYNTGGTVSQSYTTGSVTGGFVVGGLVGANDGGEVNQSYASGRVTGSMGSAYLGGLVGLNVNANGAVTESYATGSVTGLFYVGGLVGSNGGGTVRRSYASGRVTGSSIVGGLVGINRGTIDTSYWDTQSTGRATGVGDGSPAGATGLTSAQARDASSYAGWDFLTVWYQAGDLRPILRSEAVQVGGVYQVSNLNQLQLMGADLGGSYVLTRDLDASATAGTDAAPGPFGAGGFMPVGIVSAPFTGSLNGAGHTITGLTIVRPSYVGLIGSLGPGGSVSDVGLVGGSAHGTFYVGGLVGFNNGGTVSQSYASGSVSGTSTVGGLVGFNNSGTVSQSYASGSVSGGSNSYYVGGLVGYNSAGGTVSQSYATGSVSGSTYVGGLVGSNVGTVSQSYASGSVSGTTAVGGLVGSKVGGAIGTSYWDTQSTGQASGVGTGLSTGTTGLTSAQARSGLSNYTGFDPAVWYQAGDLRPILRSEAVQVGGVYQVSNLHQLQLMGANLAGNYVLTRDIDASATISSVASAGVFGLGGFVPVGSSSTPFTGRLDGAGQTITGLTINLPGQASYVGMFGALGTGGSVSNLGLVGGSISGSMVVGALAGENDGTITGAYATSAVTASSSLSFAGGLVGANAGRIDTSYATGTVNGFSSTGGLAGANTGRIDTSYATGPVRGGGGSNGVGGLVGANLGAVSVAYASGAVAGEANVGGLVGTNGSAGNILQAYATGAVSGVTGGAGGLVGQNGGRVAQTYATGRVTGGDFTGGLVGGNNAGGTVTTSLWDTQTSGLGTGIGLNGAGGATGLATAQMQDLSAFRTTYAGFDFATVWAPPNQAGQGGLSTAYYPQLYGTAKVVAVTPVTSRPYGDANPPLIASYVGLQPGDFVTTPGSLTTGATATSDVGSYAATAAGSAITSPAGTSYRILSVPGTLSVTPRPVTVTADAQSRLYGDANPSLTYTTTSLGSGAALSGSLATAAGPASDVDPYPITQGTLTASANPNYALTYVGATLTVTPRPLTVTGGTISRVYGDANPTSTTAFSAPTGSAGSGSGLVNGDTIASVALASATADATSGVGGYSFTPGSALFGTGSAANYQISYAPGTLSVTPRPVTVTADAQTRLYGDANPSLTYTTTSLGSGAPLSGTLTTADATASVGSYAIGQGTLTGTANPNYALTYVGANLTITPRPLIVTGGTISRLYGDANPVTTTAFTAPAGSAGSGGGLVNGDTISSVAVASATADAASGVGSYGFTPGSALFSTGSAANYQIRYVPGTLLVTARPVTITADAQTRLYGEPNPSLTYTATSLGSGAPLSGSLATADATTGVGSYAIGQGTLTGTANPNYALTYVGANLTIDPRPLIVTGGTISRVYGDANPATTTAFVAPTGSTGSGGGLVNGDTIASVAVASVTADATTGVGSYGFTPGSARFSAGSAGNYRISYVPGTLLVTARPVTITADAQTRVYGDANPALTYAVGGRGLVNGDSLSGGLATPATPASGVGPYAITQGNLAASANYALTYQGADLAVTARPVTVTAEAKSRVYGEVNPALTYTTTALGAGAALSGTLATAATAASDVGTYAITQGSLTAAANPNYALTYVGAGLAVTPRPVTVTADAQTRLYGEADPALTYTVGGLGLVNGDRLGGGLASAADARSPVGRYAITQGSLAASANYALTYEGADLTVTPRPVTLSGTRVYDAGTDIAGELLTPGNLVNGDRVSVSGRGGLAGRDVGLQAVTDLSGLRLSSGNYTLAGASGAVTITPATLTYTADAVRRSYGAANPVLSGTVTGFLGTDTRADATTGEARFTTAAGTGSNVGAYAVTGSGLAAGNYRFVQAAGNATALIVDPAGLTVTGSKTYDGTTAFSVSQLTVVGGVNGEAVTLAAGAGTAASADAGTDVGAGLTGLGLSVAGGNGQAANYRLPTTGTFTITPATVGVRVHDGRSTYGDRPVDPGLAATGLVGGQGVAVLTGLSTGFSLDAASPAGRYTVAVAGRLTNGNYRIGTSEAGTYTIDRRPITVTADAQTRLYGDAEPALTYAVGGSGLANGYRLTGALATSAGLRSGIGPYSIVQGTLAASANYALTYRGADLTVTARPITVFADPQTRPAGTANPALTYTVGGLGLVAGDTLTGALATTADTESAPGVYAITQGSLTASANYRLGFVGADLTVLPRQPQPQPQPTPVLLDAGRLASTAERAARLDGTPAAPALPLLLVAAPDGTLVAADPRFDAALVCAGRQGGCFLAPPALLAAPKPQAGLPAAAR</sequence>
<feature type="domain" description="MBG" evidence="3">
    <location>
        <begin position="1027"/>
        <end position="1100"/>
    </location>
</feature>
<evidence type="ECO:0000259" key="3">
    <source>
        <dbReference type="Pfam" id="PF18676"/>
    </source>
</evidence>
<protein>
    <submittedName>
        <fullName evidence="4">MBG domain-containing protein</fullName>
    </submittedName>
</protein>
<feature type="domain" description="MBG" evidence="3">
    <location>
        <begin position="1855"/>
        <end position="1929"/>
    </location>
</feature>
<feature type="domain" description="YDG" evidence="2">
    <location>
        <begin position="1941"/>
        <end position="2014"/>
    </location>
</feature>
<organism evidence="4 5">
    <name type="scientific">Methylorubrum podarium</name>
    <dbReference type="NCBI Taxonomy" id="200476"/>
    <lineage>
        <taxon>Bacteria</taxon>
        <taxon>Pseudomonadati</taxon>
        <taxon>Pseudomonadota</taxon>
        <taxon>Alphaproteobacteria</taxon>
        <taxon>Hyphomicrobiales</taxon>
        <taxon>Methylobacteriaceae</taxon>
        <taxon>Methylorubrum</taxon>
    </lineage>
</organism>
<comment type="caution">
    <text evidence="4">The sequence shown here is derived from an EMBL/GenBank/DDBJ whole genome shotgun (WGS) entry which is preliminary data.</text>
</comment>
<feature type="domain" description="MBG" evidence="3">
    <location>
        <begin position="1106"/>
        <end position="1193"/>
    </location>
</feature>
<feature type="domain" description="GLUG" evidence="1">
    <location>
        <begin position="444"/>
        <end position="471"/>
    </location>
</feature>
<proteinExistence type="predicted"/>
<feature type="domain" description="YDG" evidence="2">
    <location>
        <begin position="1774"/>
        <end position="1844"/>
    </location>
</feature>
<dbReference type="InterPro" id="IPR041286">
    <property type="entry name" value="MBG_2"/>
</dbReference>
<feature type="domain" description="GLUG" evidence="1">
    <location>
        <begin position="178"/>
        <end position="202"/>
    </location>
</feature>
<feature type="domain" description="MBG" evidence="3">
    <location>
        <begin position="1620"/>
        <end position="1691"/>
    </location>
</feature>
<evidence type="ECO:0000313" key="5">
    <source>
        <dbReference type="Proteomes" id="UP001480955"/>
    </source>
</evidence>
<feature type="domain" description="MBG" evidence="3">
    <location>
        <begin position="1277"/>
        <end position="1363"/>
    </location>
</feature>
<dbReference type="Gene3D" id="3.30.160.710">
    <property type="match status" value="5"/>
</dbReference>
<dbReference type="Gene3D" id="2.160.20.110">
    <property type="match status" value="4"/>
</dbReference>
<dbReference type="InterPro" id="IPR011493">
    <property type="entry name" value="GLUG"/>
</dbReference>
<feature type="domain" description="MBG" evidence="3">
    <location>
        <begin position="1699"/>
        <end position="1772"/>
    </location>
</feature>
<name>A0ABV1QU02_9HYPH</name>
<dbReference type="Pfam" id="PF18657">
    <property type="entry name" value="YDG"/>
    <property type="match status" value="2"/>
</dbReference>
<accession>A0ABV1QU02</accession>
<feature type="domain" description="MBG" evidence="3">
    <location>
        <begin position="1370"/>
        <end position="1442"/>
    </location>
</feature>
<feature type="domain" description="MBG" evidence="3">
    <location>
        <begin position="1199"/>
        <end position="1271"/>
    </location>
</feature>
<feature type="domain" description="MBG" evidence="3">
    <location>
        <begin position="1541"/>
        <end position="1613"/>
    </location>
</feature>
<keyword evidence="5" id="KW-1185">Reference proteome</keyword>
<dbReference type="InterPro" id="IPR041248">
    <property type="entry name" value="YDG"/>
</dbReference>
<dbReference type="RefSeq" id="WP_350397036.1">
    <property type="nucleotide sequence ID" value="NZ_JBELQE010000120.1"/>
</dbReference>
<dbReference type="Pfam" id="PF07581">
    <property type="entry name" value="Glug"/>
    <property type="match status" value="2"/>
</dbReference>
<evidence type="ECO:0000259" key="2">
    <source>
        <dbReference type="Pfam" id="PF18657"/>
    </source>
</evidence>
<feature type="domain" description="MBG" evidence="3">
    <location>
        <begin position="951"/>
        <end position="1021"/>
    </location>
</feature>
<feature type="domain" description="MBG" evidence="3">
    <location>
        <begin position="2185"/>
        <end position="2258"/>
    </location>
</feature>
<dbReference type="Pfam" id="PF18676">
    <property type="entry name" value="MBG_2"/>
    <property type="match status" value="13"/>
</dbReference>
<reference evidence="4 5" key="1">
    <citation type="submission" date="2024-06" db="EMBL/GenBank/DDBJ databases">
        <authorList>
            <person name="Campbell A.G."/>
        </authorList>
    </citation>
    <scope>NUCLEOTIDE SEQUENCE [LARGE SCALE GENOMIC DNA]</scope>
    <source>
        <strain evidence="4 5">EM12</strain>
    </source>
</reference>
<evidence type="ECO:0000313" key="4">
    <source>
        <dbReference type="EMBL" id="MER2252821.1"/>
    </source>
</evidence>
<feature type="domain" description="MBG" evidence="3">
    <location>
        <begin position="2106"/>
        <end position="2179"/>
    </location>
</feature>
<dbReference type="EMBL" id="JBELQE010000120">
    <property type="protein sequence ID" value="MER2252821.1"/>
    <property type="molecule type" value="Genomic_DNA"/>
</dbReference>
<evidence type="ECO:0000259" key="1">
    <source>
        <dbReference type="Pfam" id="PF07581"/>
    </source>
</evidence>
<feature type="domain" description="MBG" evidence="3">
    <location>
        <begin position="1448"/>
        <end position="1534"/>
    </location>
</feature>